<comment type="caution">
    <text evidence="7">The sequence shown here is derived from an EMBL/GenBank/DDBJ whole genome shotgun (WGS) entry which is preliminary data.</text>
</comment>
<dbReference type="Proteomes" id="UP001197093">
    <property type="component" value="Unassembled WGS sequence"/>
</dbReference>
<dbReference type="SMART" id="SM00673">
    <property type="entry name" value="CARP"/>
    <property type="match status" value="2"/>
</dbReference>
<dbReference type="GO" id="GO:0003779">
    <property type="term" value="F:actin binding"/>
    <property type="evidence" value="ECO:0007669"/>
    <property type="project" value="InterPro"/>
</dbReference>
<name>A0AAD4EUY7_9PEZI</name>
<dbReference type="PANTHER" id="PTHR10652:SF0">
    <property type="entry name" value="ADENYLYL CYCLASE-ASSOCIATED PROTEIN"/>
    <property type="match status" value="1"/>
</dbReference>
<dbReference type="EMBL" id="JAHCVI010000003">
    <property type="protein sequence ID" value="KAG7287754.1"/>
    <property type="molecule type" value="Genomic_DNA"/>
</dbReference>
<evidence type="ECO:0000256" key="3">
    <source>
        <dbReference type="ARBA" id="ARBA00072052"/>
    </source>
</evidence>
<dbReference type="InterPro" id="IPR018106">
    <property type="entry name" value="CAP_CS_N"/>
</dbReference>
<dbReference type="GO" id="GO:0019933">
    <property type="term" value="P:cAMP-mediated signaling"/>
    <property type="evidence" value="ECO:0007669"/>
    <property type="project" value="TreeGrafter"/>
</dbReference>
<feature type="compositionally biased region" description="Basic and acidic residues" evidence="5">
    <location>
        <begin position="334"/>
        <end position="343"/>
    </location>
</feature>
<dbReference type="InterPro" id="IPR053950">
    <property type="entry name" value="CAP_N"/>
</dbReference>
<dbReference type="Gene3D" id="1.25.40.330">
    <property type="entry name" value="Adenylate cyclase-associated CAP, N-terminal domain"/>
    <property type="match status" value="1"/>
</dbReference>
<dbReference type="PANTHER" id="PTHR10652">
    <property type="entry name" value="ADENYLYL CYCLASE-ASSOCIATED PROTEIN"/>
    <property type="match status" value="1"/>
</dbReference>
<feature type="compositionally biased region" description="Pro residues" evidence="5">
    <location>
        <begin position="52"/>
        <end position="82"/>
    </location>
</feature>
<dbReference type="SUPFAM" id="SSF69340">
    <property type="entry name" value="C-terminal domain of adenylylcyclase associated protein"/>
    <property type="match status" value="1"/>
</dbReference>
<feature type="region of interest" description="Disordered" evidence="5">
    <location>
        <begin position="273"/>
        <end position="315"/>
    </location>
</feature>
<feature type="compositionally biased region" description="Pro residues" evidence="5">
    <location>
        <begin position="275"/>
        <end position="299"/>
    </location>
</feature>
<dbReference type="AlphaFoldDB" id="A0AAD4EUY7"/>
<feature type="region of interest" description="Disordered" evidence="5">
    <location>
        <begin position="331"/>
        <end position="387"/>
    </location>
</feature>
<proteinExistence type="inferred from homology"/>
<dbReference type="Pfam" id="PF08603">
    <property type="entry name" value="CAP_C"/>
    <property type="match status" value="1"/>
</dbReference>
<protein>
    <recommendedName>
        <fullName evidence="3 4">Adenylyl cyclase-associated protein</fullName>
    </recommendedName>
</protein>
<dbReference type="GO" id="GO:0008179">
    <property type="term" value="F:adenylate cyclase binding"/>
    <property type="evidence" value="ECO:0007669"/>
    <property type="project" value="TreeGrafter"/>
</dbReference>
<dbReference type="FunFam" id="1.25.40.330:FF:000001">
    <property type="entry name" value="Adenylyl cyclase-associated protein"/>
    <property type="match status" value="1"/>
</dbReference>
<accession>A0AAD4EUY7</accession>
<comment type="function">
    <text evidence="2">The N-terminal domain binds to adenylyl cyclase, thereby enabling adenylyl cyclase to be activated by upstream regulatory signals, such as Ras. The C-terminal domain is required for normal cellular morphology and growth control.</text>
</comment>
<dbReference type="InterPro" id="IPR013992">
    <property type="entry name" value="Adenylate_cyclase-assoc_CAP_N"/>
</dbReference>
<gene>
    <name evidence="7" type="ORF">NEMBOFW57_007269</name>
</gene>
<feature type="region of interest" description="Disordered" evidence="5">
    <location>
        <begin position="37"/>
        <end position="84"/>
    </location>
</feature>
<comment type="similarity">
    <text evidence="1 4">Belongs to the CAP family.</text>
</comment>
<dbReference type="SUPFAM" id="SSF101278">
    <property type="entry name" value="N-terminal domain of adenylylcyclase associated protein, CAP"/>
    <property type="match status" value="1"/>
</dbReference>
<dbReference type="InterPro" id="IPR036222">
    <property type="entry name" value="CAP_N_sf"/>
</dbReference>
<dbReference type="InterPro" id="IPR006599">
    <property type="entry name" value="CARP_motif"/>
</dbReference>
<dbReference type="InterPro" id="IPR017901">
    <property type="entry name" value="C-CAP_CF_C-like"/>
</dbReference>
<dbReference type="Pfam" id="PF01213">
    <property type="entry name" value="CAP_N-CM"/>
    <property type="match status" value="1"/>
</dbReference>
<evidence type="ECO:0000256" key="1">
    <source>
        <dbReference type="ARBA" id="ARBA00007659"/>
    </source>
</evidence>
<dbReference type="Gene3D" id="2.160.20.70">
    <property type="match status" value="1"/>
</dbReference>
<feature type="compositionally biased region" description="Polar residues" evidence="5">
    <location>
        <begin position="350"/>
        <end position="360"/>
    </location>
</feature>
<sequence>MAANSMHNLTTLIKRLEAATSRLEDIAQTAFELPQSAPGIQQTAAASKSAPALPPAAPASPAPPQTAIGPPPPAPAPAPEPVPESIEEFDNLINQSLQNWVKISNAVGGLVAEQAAKVVEAFKEQRKFLLITTKAKKPDLKGSDMSVFQDLVKPIGTLMSTVGNIKDSNRGDPLYNNLCTVSESMMALAWVTIDTKPFKHVEESFASAQFWGNKILTANKNKDEQQVEWVKAYFQVFRDLTEYVKNYFPNGIPWNPKGVSAAEAAKLVAAGPSAPAAPAPAAGGPPPPPPPPPPGPPPVLRINEEKAPAPAPAGGFGAVFSELNKGESVTKGLRKVDKSEMTHKNPSLRAGSTVSDSSSAVRGKSPAPGKKPKPESMRVKKPPKKELEGNKWTIENFDKEPAPIELDVSLSHSVLISKCNNTTIILKGKANAVTVENTNRLSLVVQSLVSTVDVVKSQNFALQVLETIPTVLLDQVDGAQIYLSKESAATRVYSSKSASINLNVIAPGAGGEDGEEDYKEIPLPSQICSWYEEEKGEVVNEIVSHSG</sequence>
<evidence type="ECO:0000313" key="8">
    <source>
        <dbReference type="Proteomes" id="UP001197093"/>
    </source>
</evidence>
<dbReference type="Pfam" id="PF21938">
    <property type="entry name" value="CAP_N"/>
    <property type="match status" value="1"/>
</dbReference>
<dbReference type="InterPro" id="IPR016098">
    <property type="entry name" value="CAP/MinC_C"/>
</dbReference>
<dbReference type="InterPro" id="IPR001837">
    <property type="entry name" value="Adenylate_cyclase-assoc_CAP"/>
</dbReference>
<feature type="domain" description="C-CAP/cofactor C-like" evidence="6">
    <location>
        <begin position="382"/>
        <end position="523"/>
    </location>
</feature>
<evidence type="ECO:0000256" key="5">
    <source>
        <dbReference type="SAM" id="MobiDB-lite"/>
    </source>
</evidence>
<evidence type="ECO:0000259" key="6">
    <source>
        <dbReference type="PROSITE" id="PS51329"/>
    </source>
</evidence>
<reference evidence="7" key="1">
    <citation type="submission" date="2023-02" db="EMBL/GenBank/DDBJ databases">
        <authorList>
            <person name="Palmer J.M."/>
        </authorList>
    </citation>
    <scope>NUCLEOTIDE SEQUENCE</scope>
    <source>
        <strain evidence="7">FW57</strain>
    </source>
</reference>
<evidence type="ECO:0000313" key="7">
    <source>
        <dbReference type="EMBL" id="KAG7287754.1"/>
    </source>
</evidence>
<dbReference type="PROSITE" id="PS01088">
    <property type="entry name" value="CAP_1"/>
    <property type="match status" value="1"/>
</dbReference>
<evidence type="ECO:0000256" key="2">
    <source>
        <dbReference type="ARBA" id="ARBA00054756"/>
    </source>
</evidence>
<dbReference type="GO" id="GO:0005737">
    <property type="term" value="C:cytoplasm"/>
    <property type="evidence" value="ECO:0007669"/>
    <property type="project" value="TreeGrafter"/>
</dbReference>
<dbReference type="InterPro" id="IPR013912">
    <property type="entry name" value="Adenylate_cyclase-assoc_CAP_C"/>
</dbReference>
<dbReference type="PROSITE" id="PS51329">
    <property type="entry name" value="C_CAP_COFACTOR_C"/>
    <property type="match status" value="1"/>
</dbReference>
<dbReference type="InterPro" id="IPR036223">
    <property type="entry name" value="CAP_C_sf"/>
</dbReference>
<keyword evidence="8" id="KW-1185">Reference proteome</keyword>
<dbReference type="GO" id="GO:0007015">
    <property type="term" value="P:actin filament organization"/>
    <property type="evidence" value="ECO:0007669"/>
    <property type="project" value="TreeGrafter"/>
</dbReference>
<organism evidence="7 8">
    <name type="scientific">Staphylotrichum longicolle</name>
    <dbReference type="NCBI Taxonomy" id="669026"/>
    <lineage>
        <taxon>Eukaryota</taxon>
        <taxon>Fungi</taxon>
        <taxon>Dikarya</taxon>
        <taxon>Ascomycota</taxon>
        <taxon>Pezizomycotina</taxon>
        <taxon>Sordariomycetes</taxon>
        <taxon>Sordariomycetidae</taxon>
        <taxon>Sordariales</taxon>
        <taxon>Chaetomiaceae</taxon>
        <taxon>Staphylotrichum</taxon>
    </lineage>
</organism>
<feature type="compositionally biased region" description="Basic and acidic residues" evidence="5">
    <location>
        <begin position="372"/>
        <end position="387"/>
    </location>
</feature>
<evidence type="ECO:0000256" key="4">
    <source>
        <dbReference type="RuleBase" id="RU000647"/>
    </source>
</evidence>
<dbReference type="FunFam" id="2.160.20.70:FF:000008">
    <property type="entry name" value="Adenylyl cyclase-associated protein"/>
    <property type="match status" value="1"/>
</dbReference>